<organism evidence="1 2">
    <name type="scientific">Paspalum notatum var. saurae</name>
    <dbReference type="NCBI Taxonomy" id="547442"/>
    <lineage>
        <taxon>Eukaryota</taxon>
        <taxon>Viridiplantae</taxon>
        <taxon>Streptophyta</taxon>
        <taxon>Embryophyta</taxon>
        <taxon>Tracheophyta</taxon>
        <taxon>Spermatophyta</taxon>
        <taxon>Magnoliopsida</taxon>
        <taxon>Liliopsida</taxon>
        <taxon>Poales</taxon>
        <taxon>Poaceae</taxon>
        <taxon>PACMAD clade</taxon>
        <taxon>Panicoideae</taxon>
        <taxon>Andropogonodae</taxon>
        <taxon>Paspaleae</taxon>
        <taxon>Paspalinae</taxon>
        <taxon>Paspalum</taxon>
    </lineage>
</organism>
<protein>
    <submittedName>
        <fullName evidence="1">Uncharacterized protein</fullName>
    </submittedName>
</protein>
<proteinExistence type="predicted"/>
<reference evidence="1 2" key="1">
    <citation type="submission" date="2024-02" db="EMBL/GenBank/DDBJ databases">
        <title>High-quality chromosome-scale genome assembly of Pensacola bahiagrass (Paspalum notatum Flugge var. saurae).</title>
        <authorList>
            <person name="Vega J.M."/>
            <person name="Podio M."/>
            <person name="Orjuela J."/>
            <person name="Siena L.A."/>
            <person name="Pessino S.C."/>
            <person name="Combes M.C."/>
            <person name="Mariac C."/>
            <person name="Albertini E."/>
            <person name="Pupilli F."/>
            <person name="Ortiz J.P.A."/>
            <person name="Leblanc O."/>
        </authorList>
    </citation>
    <scope>NUCLEOTIDE SEQUENCE [LARGE SCALE GENOMIC DNA]</scope>
    <source>
        <strain evidence="1">R1</strain>
        <tissue evidence="1">Leaf</tissue>
    </source>
</reference>
<dbReference type="EMBL" id="CP144747">
    <property type="protein sequence ID" value="WVZ62506.1"/>
    <property type="molecule type" value="Genomic_DNA"/>
</dbReference>
<evidence type="ECO:0000313" key="2">
    <source>
        <dbReference type="Proteomes" id="UP001341281"/>
    </source>
</evidence>
<dbReference type="AlphaFoldDB" id="A0AAQ3SXJ2"/>
<sequence length="141" mass="14567">MRRCVLDRLFWASSTSLSIFATVEFSARAVVLTAMFMVPAQTSECGCLGTGMDSPVRLLSSTSLCPPTTTPSTGTTSPALTATTAPTATSRRPTTWPVSASTTVLGTADMSDSIPALALVYASVSSHSATVKRNTMAPASV</sequence>
<dbReference type="Proteomes" id="UP001341281">
    <property type="component" value="Chromosome 03"/>
</dbReference>
<evidence type="ECO:0000313" key="1">
    <source>
        <dbReference type="EMBL" id="WVZ62506.1"/>
    </source>
</evidence>
<name>A0AAQ3SXJ2_PASNO</name>
<accession>A0AAQ3SXJ2</accession>
<gene>
    <name evidence="1" type="ORF">U9M48_012251</name>
</gene>
<keyword evidence="2" id="KW-1185">Reference proteome</keyword>